<reference evidence="1 2" key="1">
    <citation type="submission" date="2011-11" db="EMBL/GenBank/DDBJ databases">
        <title>Improved High-Quality Draft sequence of Beggiatoa alba B18lD.</title>
        <authorList>
            <consortium name="US DOE Joint Genome Institute"/>
            <person name="Lucas S."/>
            <person name="Han J."/>
            <person name="Lapidus A."/>
            <person name="Cheng J.-F."/>
            <person name="Goodwin L."/>
            <person name="Pitluck S."/>
            <person name="Peters L."/>
            <person name="Mikhailova N."/>
            <person name="Held B."/>
            <person name="Detter J.C."/>
            <person name="Han C."/>
            <person name="Tapia R."/>
            <person name="Land M."/>
            <person name="Hauser L."/>
            <person name="Kyrpides N."/>
            <person name="Ivanova N."/>
            <person name="Pagani I."/>
            <person name="Samuel K."/>
            <person name="Teske A."/>
            <person name="Mueller J."/>
            <person name="Woyke T."/>
        </authorList>
    </citation>
    <scope>NUCLEOTIDE SEQUENCE [LARGE SCALE GENOMIC DNA]</scope>
    <source>
        <strain evidence="1 2">B18LD</strain>
    </source>
</reference>
<gene>
    <name evidence="1" type="ORF">BegalDRAFT_0804</name>
</gene>
<dbReference type="HOGENOM" id="CLU_3388239_0_0_6"/>
<protein>
    <submittedName>
        <fullName evidence="1">Uncharacterized protein</fullName>
    </submittedName>
</protein>
<dbReference type="Proteomes" id="UP000005744">
    <property type="component" value="Unassembled WGS sequence"/>
</dbReference>
<evidence type="ECO:0000313" key="1">
    <source>
        <dbReference type="EMBL" id="EIJ41715.1"/>
    </source>
</evidence>
<organism evidence="1 2">
    <name type="scientific">Beggiatoa alba B18LD</name>
    <dbReference type="NCBI Taxonomy" id="395493"/>
    <lineage>
        <taxon>Bacteria</taxon>
        <taxon>Pseudomonadati</taxon>
        <taxon>Pseudomonadota</taxon>
        <taxon>Gammaproteobacteria</taxon>
        <taxon>Thiotrichales</taxon>
        <taxon>Thiotrichaceae</taxon>
        <taxon>Beggiatoa</taxon>
    </lineage>
</organism>
<name>I3CDM2_9GAMM</name>
<keyword evidence="2" id="KW-1185">Reference proteome</keyword>
<accession>I3CDM2</accession>
<evidence type="ECO:0000313" key="2">
    <source>
        <dbReference type="Proteomes" id="UP000005744"/>
    </source>
</evidence>
<proteinExistence type="predicted"/>
<dbReference type="AlphaFoldDB" id="I3CDM2"/>
<sequence length="32" mass="3597">MVTLVFFIALTQILCLLLISAFLQGSKNKDKQ</sequence>
<dbReference type="EMBL" id="JH600070">
    <property type="protein sequence ID" value="EIJ41715.1"/>
    <property type="molecule type" value="Genomic_DNA"/>
</dbReference>
<dbReference type="STRING" id="395493.BegalDRAFT_0804"/>